<name>A0A343JEU9_9CLOT</name>
<dbReference type="EC" id="7.1.2.2" evidence="12"/>
<protein>
    <recommendedName>
        <fullName evidence="12">ATP synthase subunit alpha</fullName>
        <ecNumber evidence="12">7.1.2.2</ecNumber>
    </recommendedName>
    <alternativeName>
        <fullName evidence="12">ATP synthase F1 sector subunit alpha</fullName>
    </alternativeName>
    <alternativeName>
        <fullName evidence="12">F-ATPase subunit alpha</fullName>
    </alternativeName>
</protein>
<dbReference type="FunFam" id="1.20.150.20:FF:000001">
    <property type="entry name" value="ATP synthase subunit alpha"/>
    <property type="match status" value="1"/>
</dbReference>
<evidence type="ECO:0000313" key="16">
    <source>
        <dbReference type="EMBL" id="ASW44057.1"/>
    </source>
</evidence>
<evidence type="ECO:0000256" key="11">
    <source>
        <dbReference type="ARBA" id="ARBA00023310"/>
    </source>
</evidence>
<evidence type="ECO:0000256" key="9">
    <source>
        <dbReference type="ARBA" id="ARBA00023136"/>
    </source>
</evidence>
<dbReference type="FunFam" id="3.40.50.300:FF:000002">
    <property type="entry name" value="ATP synthase subunit alpha"/>
    <property type="match status" value="1"/>
</dbReference>
<dbReference type="NCBIfam" id="NF009884">
    <property type="entry name" value="PRK13343.1"/>
    <property type="match status" value="1"/>
</dbReference>
<reference evidence="16 17" key="1">
    <citation type="submission" date="2016-08" db="EMBL/GenBank/DDBJ databases">
        <title>Complete Genome Sequence Of The Indigo Reducing Clostridium isatidis DSM15098.</title>
        <authorList>
            <person name="Little G.T."/>
            <person name="Minton N.P."/>
        </authorList>
    </citation>
    <scope>NUCLEOTIDE SEQUENCE [LARGE SCALE GENOMIC DNA]</scope>
    <source>
        <strain evidence="16 17">DSM 15098</strain>
    </source>
</reference>
<dbReference type="SUPFAM" id="SSF52540">
    <property type="entry name" value="P-loop containing nucleoside triphosphate hydrolases"/>
    <property type="match status" value="1"/>
</dbReference>
<dbReference type="CDD" id="cd18116">
    <property type="entry name" value="ATP-synt_F1_alpha_N"/>
    <property type="match status" value="1"/>
</dbReference>
<dbReference type="InterPro" id="IPR036121">
    <property type="entry name" value="ATPase_F1/V1/A1_a/bsu_N_sf"/>
</dbReference>
<evidence type="ECO:0000256" key="8">
    <source>
        <dbReference type="ARBA" id="ARBA00023065"/>
    </source>
</evidence>
<evidence type="ECO:0000256" key="4">
    <source>
        <dbReference type="ARBA" id="ARBA00022475"/>
    </source>
</evidence>
<comment type="catalytic activity">
    <reaction evidence="12">
        <text>ATP + H2O + 4 H(+)(in) = ADP + phosphate + 5 H(+)(out)</text>
        <dbReference type="Rhea" id="RHEA:57720"/>
        <dbReference type="ChEBI" id="CHEBI:15377"/>
        <dbReference type="ChEBI" id="CHEBI:15378"/>
        <dbReference type="ChEBI" id="CHEBI:30616"/>
        <dbReference type="ChEBI" id="CHEBI:43474"/>
        <dbReference type="ChEBI" id="CHEBI:456216"/>
        <dbReference type="EC" id="7.1.2.2"/>
    </reaction>
</comment>
<dbReference type="PANTHER" id="PTHR48082:SF2">
    <property type="entry name" value="ATP SYNTHASE SUBUNIT ALPHA, MITOCHONDRIAL"/>
    <property type="match status" value="1"/>
</dbReference>
<dbReference type="InterPro" id="IPR005294">
    <property type="entry name" value="ATP_synth_F1_asu"/>
</dbReference>
<dbReference type="Pfam" id="PF00006">
    <property type="entry name" value="ATP-synt_ab"/>
    <property type="match status" value="1"/>
</dbReference>
<dbReference type="SUPFAM" id="SSF47917">
    <property type="entry name" value="C-terminal domain of alpha and beta subunits of F1 ATP synthase"/>
    <property type="match status" value="1"/>
</dbReference>
<dbReference type="GO" id="GO:0046933">
    <property type="term" value="F:proton-transporting ATP synthase activity, rotational mechanism"/>
    <property type="evidence" value="ECO:0007669"/>
    <property type="project" value="UniProtKB-UniRule"/>
</dbReference>
<evidence type="ECO:0000256" key="10">
    <source>
        <dbReference type="ARBA" id="ARBA00023196"/>
    </source>
</evidence>
<evidence type="ECO:0000256" key="7">
    <source>
        <dbReference type="ARBA" id="ARBA00022967"/>
    </source>
</evidence>
<evidence type="ECO:0000259" key="14">
    <source>
        <dbReference type="Pfam" id="PF00306"/>
    </source>
</evidence>
<dbReference type="KEGG" id="cia:BEN51_11375"/>
<sequence length="504" mass="55705">MHINPEEITSIIRKEIERYEEKVETVDSGTIVQVGDGIARVYGLDDCMQGELLEFPNNVYGMALNLEQDNVGCVLLGPEDEIKEGDIVKRTNKIVEVPVGEALLGRVVNSLGEPIDGKGPINNSGYRPIEVPAPSIIDRSSVNEPLQTGIKAIDSMIPIGKGQRELIIGDRQTGKTAIAIDAIINQKGKDVICIYVAIGQKQSTVAHIVNTLDKAGALDYTIVVSGTASESAPLQYLAPYAGCSMGEYFMHDGKDVLIIYDDLSKHAVAYRTMSLLLRRPPGREAYPGDVFYIHSRLLERAAKLSEENGGGSLTALPIIETLAGDVTAYIPTNVISITDGQIFLDADLFRAGQRPAVNAGISVSRVGGNAQTKAMKQVSGTLRLELAQYRELEAFAQFGSDLDKDSKKRLEKGKRLVEVLKQNQYEPMPVEKQIVILYAAVKDFLSDIKVNAIRKFEREFLEYLDTYYRDLLKKIRNDKVLNDEIKLELEKAIIEFKKIFLQDA</sequence>
<dbReference type="PIRSF" id="PIRSF039088">
    <property type="entry name" value="F_ATPase_subunit_alpha"/>
    <property type="match status" value="1"/>
</dbReference>
<dbReference type="Gene3D" id="1.20.150.20">
    <property type="entry name" value="ATP synthase alpha/beta chain, C-terminal domain"/>
    <property type="match status" value="1"/>
</dbReference>
<dbReference type="EMBL" id="CP016786">
    <property type="protein sequence ID" value="ASW44057.1"/>
    <property type="molecule type" value="Genomic_DNA"/>
</dbReference>
<dbReference type="InterPro" id="IPR004100">
    <property type="entry name" value="ATPase_F1/V1/A1_a/bsu_N"/>
</dbReference>
<keyword evidence="8 12" id="KW-0406">Ion transport</keyword>
<evidence type="ECO:0000256" key="12">
    <source>
        <dbReference type="HAMAP-Rule" id="MF_01346"/>
    </source>
</evidence>
<dbReference type="InterPro" id="IPR038376">
    <property type="entry name" value="ATP_synth_asu_C_sf"/>
</dbReference>
<keyword evidence="4 12" id="KW-1003">Cell membrane</keyword>
<gene>
    <name evidence="12" type="primary">atpA</name>
    <name evidence="16" type="ORF">BEN51_11375</name>
</gene>
<keyword evidence="17" id="KW-1185">Reference proteome</keyword>
<dbReference type="RefSeq" id="WP_119866182.1">
    <property type="nucleotide sequence ID" value="NZ_CP016786.1"/>
</dbReference>
<keyword evidence="10 12" id="KW-0139">CF(1)</keyword>
<feature type="domain" description="ATP synthase alpha subunit C-terminal" evidence="14">
    <location>
        <begin position="371"/>
        <end position="496"/>
    </location>
</feature>
<dbReference type="GO" id="GO:0045259">
    <property type="term" value="C:proton-transporting ATP synthase complex"/>
    <property type="evidence" value="ECO:0007669"/>
    <property type="project" value="UniProtKB-KW"/>
</dbReference>
<accession>A0A343JEU9</accession>
<evidence type="ECO:0000313" key="17">
    <source>
        <dbReference type="Proteomes" id="UP000264883"/>
    </source>
</evidence>
<organism evidence="16 17">
    <name type="scientific">Clostridium isatidis</name>
    <dbReference type="NCBI Taxonomy" id="182773"/>
    <lineage>
        <taxon>Bacteria</taxon>
        <taxon>Bacillati</taxon>
        <taxon>Bacillota</taxon>
        <taxon>Clostridia</taxon>
        <taxon>Eubacteriales</taxon>
        <taxon>Clostridiaceae</taxon>
        <taxon>Clostridium</taxon>
    </lineage>
</organism>
<dbReference type="SUPFAM" id="SSF50615">
    <property type="entry name" value="N-terminal domain of alpha and beta subunits of F1 ATP synthase"/>
    <property type="match status" value="1"/>
</dbReference>
<dbReference type="InterPro" id="IPR000194">
    <property type="entry name" value="ATPase_F1/V1/A1_a/bsu_nucl-bd"/>
</dbReference>
<dbReference type="HAMAP" id="MF_01346">
    <property type="entry name" value="ATP_synth_alpha_bact"/>
    <property type="match status" value="1"/>
</dbReference>
<dbReference type="Pfam" id="PF02874">
    <property type="entry name" value="ATP-synt_ab_N"/>
    <property type="match status" value="1"/>
</dbReference>
<dbReference type="OrthoDB" id="9803053at2"/>
<dbReference type="Proteomes" id="UP000264883">
    <property type="component" value="Chromosome"/>
</dbReference>
<keyword evidence="5 12" id="KW-0547">Nucleotide-binding</keyword>
<dbReference type="InterPro" id="IPR000793">
    <property type="entry name" value="ATP_synth_asu_C"/>
</dbReference>
<dbReference type="Pfam" id="PF00306">
    <property type="entry name" value="ATP-synt_ab_C"/>
    <property type="match status" value="1"/>
</dbReference>
<evidence type="ECO:0000259" key="15">
    <source>
        <dbReference type="Pfam" id="PF02874"/>
    </source>
</evidence>
<evidence type="ECO:0000256" key="1">
    <source>
        <dbReference type="ARBA" id="ARBA00004170"/>
    </source>
</evidence>
<dbReference type="PANTHER" id="PTHR48082">
    <property type="entry name" value="ATP SYNTHASE SUBUNIT ALPHA, MITOCHONDRIAL"/>
    <property type="match status" value="1"/>
</dbReference>
<dbReference type="AlphaFoldDB" id="A0A343JEU9"/>
<comment type="similarity">
    <text evidence="2 12">Belongs to the ATPase alpha/beta chains family.</text>
</comment>
<dbReference type="GO" id="GO:0005524">
    <property type="term" value="F:ATP binding"/>
    <property type="evidence" value="ECO:0007669"/>
    <property type="project" value="UniProtKB-UniRule"/>
</dbReference>
<keyword evidence="9 12" id="KW-0472">Membrane</keyword>
<dbReference type="FunFam" id="2.40.30.20:FF:000001">
    <property type="entry name" value="ATP synthase subunit alpha"/>
    <property type="match status" value="1"/>
</dbReference>
<dbReference type="InterPro" id="IPR027417">
    <property type="entry name" value="P-loop_NTPase"/>
</dbReference>
<keyword evidence="12" id="KW-0375">Hydrogen ion transport</keyword>
<feature type="binding site" evidence="12">
    <location>
        <begin position="169"/>
        <end position="176"/>
    </location>
    <ligand>
        <name>ATP</name>
        <dbReference type="ChEBI" id="CHEBI:30616"/>
    </ligand>
</feature>
<evidence type="ECO:0000259" key="13">
    <source>
        <dbReference type="Pfam" id="PF00006"/>
    </source>
</evidence>
<dbReference type="InterPro" id="IPR023366">
    <property type="entry name" value="ATP_synth_asu-like_sf"/>
</dbReference>
<dbReference type="CDD" id="cd01132">
    <property type="entry name" value="F1-ATPase_alpha_CD"/>
    <property type="match status" value="1"/>
</dbReference>
<comment type="subcellular location">
    <subcellularLocation>
        <location evidence="12">Cell membrane</location>
        <topology evidence="12">Peripheral membrane protein</topology>
    </subcellularLocation>
    <subcellularLocation>
        <location evidence="1">Membrane</location>
        <topology evidence="1">Peripheral membrane protein</topology>
    </subcellularLocation>
</comment>
<dbReference type="InterPro" id="IPR020003">
    <property type="entry name" value="ATPase_a/bsu_AS"/>
</dbReference>
<feature type="site" description="Required for activity" evidence="12">
    <location>
        <position position="362"/>
    </location>
</feature>
<keyword evidence="3 12" id="KW-0813">Transport</keyword>
<dbReference type="Gene3D" id="2.40.30.20">
    <property type="match status" value="1"/>
</dbReference>
<evidence type="ECO:0000256" key="3">
    <source>
        <dbReference type="ARBA" id="ARBA00022448"/>
    </source>
</evidence>
<dbReference type="InterPro" id="IPR033732">
    <property type="entry name" value="ATP_synth_F1_a_nt-bd_dom"/>
</dbReference>
<dbReference type="PROSITE" id="PS00152">
    <property type="entry name" value="ATPASE_ALPHA_BETA"/>
    <property type="match status" value="1"/>
</dbReference>
<feature type="domain" description="ATPase F1/V1/A1 complex alpha/beta subunit nucleotide-binding" evidence="13">
    <location>
        <begin position="149"/>
        <end position="364"/>
    </location>
</feature>
<comment type="function">
    <text evidence="12">Produces ATP from ADP in the presence of a proton gradient across the membrane. The alpha chain is a regulatory subunit.</text>
</comment>
<keyword evidence="6 12" id="KW-0067">ATP-binding</keyword>
<keyword evidence="11 12" id="KW-0066">ATP synthesis</keyword>
<dbReference type="Gene3D" id="3.40.50.300">
    <property type="entry name" value="P-loop containing nucleotide triphosphate hydrolases"/>
    <property type="match status" value="1"/>
</dbReference>
<evidence type="ECO:0000256" key="5">
    <source>
        <dbReference type="ARBA" id="ARBA00022741"/>
    </source>
</evidence>
<evidence type="ECO:0000256" key="2">
    <source>
        <dbReference type="ARBA" id="ARBA00008936"/>
    </source>
</evidence>
<proteinExistence type="inferred from homology"/>
<evidence type="ECO:0000256" key="6">
    <source>
        <dbReference type="ARBA" id="ARBA00022840"/>
    </source>
</evidence>
<keyword evidence="7 12" id="KW-1278">Translocase</keyword>
<dbReference type="GO" id="GO:0043531">
    <property type="term" value="F:ADP binding"/>
    <property type="evidence" value="ECO:0007669"/>
    <property type="project" value="TreeGrafter"/>
</dbReference>
<feature type="domain" description="ATPase F1/V1/A1 complex alpha/beta subunit N-terminal" evidence="15">
    <location>
        <begin position="27"/>
        <end position="92"/>
    </location>
</feature>
<dbReference type="CDD" id="cd18113">
    <property type="entry name" value="ATP-synt_F1_alpha_C"/>
    <property type="match status" value="1"/>
</dbReference>
<dbReference type="GO" id="GO:0005886">
    <property type="term" value="C:plasma membrane"/>
    <property type="evidence" value="ECO:0007669"/>
    <property type="project" value="UniProtKB-SubCell"/>
</dbReference>
<dbReference type="NCBIfam" id="TIGR00962">
    <property type="entry name" value="atpA"/>
    <property type="match status" value="1"/>
</dbReference>